<dbReference type="EMBL" id="MRZV01000547">
    <property type="protein sequence ID" value="PIK47977.1"/>
    <property type="molecule type" value="Genomic_DNA"/>
</dbReference>
<dbReference type="OrthoDB" id="10068174at2759"/>
<dbReference type="InterPro" id="IPR043128">
    <property type="entry name" value="Rev_trsase/Diguanyl_cyclase"/>
</dbReference>
<dbReference type="Proteomes" id="UP000230750">
    <property type="component" value="Unassembled WGS sequence"/>
</dbReference>
<dbReference type="AlphaFoldDB" id="A0A2G8KJ27"/>
<dbReference type="PROSITE" id="PS50878">
    <property type="entry name" value="RT_POL"/>
    <property type="match status" value="1"/>
</dbReference>
<feature type="compositionally biased region" description="Basic and acidic residues" evidence="1">
    <location>
        <begin position="38"/>
        <end position="48"/>
    </location>
</feature>
<keyword evidence="4" id="KW-1185">Reference proteome</keyword>
<gene>
    <name evidence="3" type="ORF">BSL78_15185</name>
</gene>
<accession>A0A2G8KJ27</accession>
<dbReference type="PANTHER" id="PTHR33050">
    <property type="entry name" value="REVERSE TRANSCRIPTASE DOMAIN-CONTAINING PROTEIN"/>
    <property type="match status" value="1"/>
</dbReference>
<organism evidence="3 4">
    <name type="scientific">Stichopus japonicus</name>
    <name type="common">Sea cucumber</name>
    <dbReference type="NCBI Taxonomy" id="307972"/>
    <lineage>
        <taxon>Eukaryota</taxon>
        <taxon>Metazoa</taxon>
        <taxon>Echinodermata</taxon>
        <taxon>Eleutherozoa</taxon>
        <taxon>Echinozoa</taxon>
        <taxon>Holothuroidea</taxon>
        <taxon>Aspidochirotacea</taxon>
        <taxon>Aspidochirotida</taxon>
        <taxon>Stichopodidae</taxon>
        <taxon>Apostichopus</taxon>
    </lineage>
</organism>
<dbReference type="Gene3D" id="3.30.70.270">
    <property type="match status" value="1"/>
</dbReference>
<comment type="caution">
    <text evidence="3">The sequence shown here is derived from an EMBL/GenBank/DDBJ whole genome shotgun (WGS) entry which is preliminary data.</text>
</comment>
<dbReference type="STRING" id="307972.A0A2G8KJ27"/>
<feature type="region of interest" description="Disordered" evidence="1">
    <location>
        <begin position="1"/>
        <end position="59"/>
    </location>
</feature>
<feature type="domain" description="Reverse transcriptase" evidence="2">
    <location>
        <begin position="41"/>
        <end position="175"/>
    </location>
</feature>
<protein>
    <submittedName>
        <fullName evidence="3">Reverse transcriptase</fullName>
    </submittedName>
</protein>
<dbReference type="Gene3D" id="3.10.10.10">
    <property type="entry name" value="HIV Type 1 Reverse Transcriptase, subunit A, domain 1"/>
    <property type="match status" value="1"/>
</dbReference>
<reference evidence="3 4" key="1">
    <citation type="journal article" date="2017" name="PLoS Biol.">
        <title>The sea cucumber genome provides insights into morphological evolution and visceral regeneration.</title>
        <authorList>
            <person name="Zhang X."/>
            <person name="Sun L."/>
            <person name="Yuan J."/>
            <person name="Sun Y."/>
            <person name="Gao Y."/>
            <person name="Zhang L."/>
            <person name="Li S."/>
            <person name="Dai H."/>
            <person name="Hamel J.F."/>
            <person name="Liu C."/>
            <person name="Yu Y."/>
            <person name="Liu S."/>
            <person name="Lin W."/>
            <person name="Guo K."/>
            <person name="Jin S."/>
            <person name="Xu P."/>
            <person name="Storey K.B."/>
            <person name="Huan P."/>
            <person name="Zhang T."/>
            <person name="Zhou Y."/>
            <person name="Zhang J."/>
            <person name="Lin C."/>
            <person name="Li X."/>
            <person name="Xing L."/>
            <person name="Huo D."/>
            <person name="Sun M."/>
            <person name="Wang L."/>
            <person name="Mercier A."/>
            <person name="Li F."/>
            <person name="Yang H."/>
            <person name="Xiang J."/>
        </authorList>
    </citation>
    <scope>NUCLEOTIDE SEQUENCE [LARGE SCALE GENOMIC DNA]</scope>
    <source>
        <strain evidence="3">Shaxun</strain>
        <tissue evidence="3">Muscle</tissue>
    </source>
</reference>
<evidence type="ECO:0000256" key="1">
    <source>
        <dbReference type="SAM" id="MobiDB-lite"/>
    </source>
</evidence>
<keyword evidence="3" id="KW-0695">RNA-directed DNA polymerase</keyword>
<dbReference type="InterPro" id="IPR052055">
    <property type="entry name" value="Hepadnavirus_pol/RT"/>
</dbReference>
<evidence type="ECO:0000313" key="4">
    <source>
        <dbReference type="Proteomes" id="UP000230750"/>
    </source>
</evidence>
<dbReference type="PANTHER" id="PTHR33050:SF7">
    <property type="entry name" value="RIBONUCLEASE H"/>
    <property type="match status" value="1"/>
</dbReference>
<keyword evidence="3" id="KW-0808">Transferase</keyword>
<proteinExistence type="predicted"/>
<name>A0A2G8KJ27_STIJA</name>
<dbReference type="InterPro" id="IPR043502">
    <property type="entry name" value="DNA/RNA_pol_sf"/>
</dbReference>
<dbReference type="InterPro" id="IPR000477">
    <property type="entry name" value="RT_dom"/>
</dbReference>
<evidence type="ECO:0000259" key="2">
    <source>
        <dbReference type="PROSITE" id="PS50878"/>
    </source>
</evidence>
<dbReference type="SUPFAM" id="SSF56672">
    <property type="entry name" value="DNA/RNA polymerases"/>
    <property type="match status" value="1"/>
</dbReference>
<keyword evidence="3" id="KW-0548">Nucleotidyltransferase</keyword>
<dbReference type="GO" id="GO:0003964">
    <property type="term" value="F:RNA-directed DNA polymerase activity"/>
    <property type="evidence" value="ECO:0007669"/>
    <property type="project" value="UniProtKB-KW"/>
</dbReference>
<sequence length="175" mass="19723">MTHQVLSDSFGDGTRKGHPNTHRPGPEIRPRKRAPCATDKEGNSRGDGRGGTTLPLVFPNPKKDRSWRLIINLKPLTKGYVRPTHFRMETLAIVIPNLAKGMRASSVNLKNAYFYFPVEITSQRFLEFSYKERNYNFVSLPFGLSTSPRVFTRVAGAVVADLRRSVVTLYANLDD</sequence>
<evidence type="ECO:0000313" key="3">
    <source>
        <dbReference type="EMBL" id="PIK47977.1"/>
    </source>
</evidence>